<sequence>MKDAGQKQQFISKSKEKIVCTKKNGMQFECATHIAVLEVICPATAVPAAVVEL</sequence>
<dbReference type="AlphaFoldDB" id="A0A8J6TJQ6"/>
<comment type="caution">
    <text evidence="1">The sequence shown here is derived from an EMBL/GenBank/DDBJ whole genome shotgun (WGS) entry which is preliminary data.</text>
</comment>
<dbReference type="EMBL" id="JACNJH010000207">
    <property type="protein sequence ID" value="MBC8362632.1"/>
    <property type="molecule type" value="Genomic_DNA"/>
</dbReference>
<name>A0A8J6TJQ6_9BACT</name>
<gene>
    <name evidence="1" type="ORF">H8E23_14700</name>
</gene>
<proteinExistence type="predicted"/>
<evidence type="ECO:0000313" key="1">
    <source>
        <dbReference type="EMBL" id="MBC8362632.1"/>
    </source>
</evidence>
<accession>A0A8J6TJQ6</accession>
<dbReference type="Proteomes" id="UP000603434">
    <property type="component" value="Unassembled WGS sequence"/>
</dbReference>
<protein>
    <submittedName>
        <fullName evidence="1">Uncharacterized protein</fullName>
    </submittedName>
</protein>
<reference evidence="1 2" key="1">
    <citation type="submission" date="2020-08" db="EMBL/GenBank/DDBJ databases">
        <title>Bridging the membrane lipid divide: bacteria of the FCB group superphylum have the potential to synthesize archaeal ether lipids.</title>
        <authorList>
            <person name="Villanueva L."/>
            <person name="Von Meijenfeldt F.A.B."/>
            <person name="Westbye A.B."/>
            <person name="Yadav S."/>
            <person name="Hopmans E.C."/>
            <person name="Dutilh B.E."/>
            <person name="Sinninghe Damste J.S."/>
        </authorList>
    </citation>
    <scope>NUCLEOTIDE SEQUENCE [LARGE SCALE GENOMIC DNA]</scope>
    <source>
        <strain evidence="1">NIOZ-UU30</strain>
    </source>
</reference>
<evidence type="ECO:0000313" key="2">
    <source>
        <dbReference type="Proteomes" id="UP000603434"/>
    </source>
</evidence>
<organism evidence="1 2">
    <name type="scientific">Candidatus Desulfatibia profunda</name>
    <dbReference type="NCBI Taxonomy" id="2841695"/>
    <lineage>
        <taxon>Bacteria</taxon>
        <taxon>Pseudomonadati</taxon>
        <taxon>Thermodesulfobacteriota</taxon>
        <taxon>Desulfobacteria</taxon>
        <taxon>Desulfobacterales</taxon>
        <taxon>Desulfobacterales incertae sedis</taxon>
        <taxon>Candidatus Desulfatibia</taxon>
    </lineage>
</organism>